<dbReference type="InterPro" id="IPR018509">
    <property type="entry name" value="DHquinase_II_CS"/>
</dbReference>
<dbReference type="Gene3D" id="3.40.50.9100">
    <property type="entry name" value="Dehydroquinase, class II"/>
    <property type="match status" value="1"/>
</dbReference>
<accession>A0A381YV61</accession>
<dbReference type="PANTHER" id="PTHR21272">
    <property type="entry name" value="CATABOLIC 3-DEHYDROQUINASE"/>
    <property type="match status" value="1"/>
</dbReference>
<dbReference type="AlphaFoldDB" id="A0A381YV61"/>
<proteinExistence type="inferred from homology"/>
<gene>
    <name evidence="3" type="ORF">METZ01_LOCUS133780</name>
</gene>
<name>A0A381YV61_9ZZZZ</name>
<dbReference type="InterPro" id="IPR001874">
    <property type="entry name" value="DHquinase_II"/>
</dbReference>
<dbReference type="EMBL" id="UINC01019147">
    <property type="protein sequence ID" value="SVA80926.1"/>
    <property type="molecule type" value="Genomic_DNA"/>
</dbReference>
<dbReference type="InterPro" id="IPR036441">
    <property type="entry name" value="DHquinase_II_sf"/>
</dbReference>
<reference evidence="3" key="1">
    <citation type="submission" date="2018-05" db="EMBL/GenBank/DDBJ databases">
        <authorList>
            <person name="Lanie J.A."/>
            <person name="Ng W.-L."/>
            <person name="Kazmierczak K.M."/>
            <person name="Andrzejewski T.M."/>
            <person name="Davidsen T.M."/>
            <person name="Wayne K.J."/>
            <person name="Tettelin H."/>
            <person name="Glass J.I."/>
            <person name="Rusch D."/>
            <person name="Podicherti R."/>
            <person name="Tsui H.-C.T."/>
            <person name="Winkler M.E."/>
        </authorList>
    </citation>
    <scope>NUCLEOTIDE SEQUENCE</scope>
</reference>
<keyword evidence="2" id="KW-0456">Lyase</keyword>
<dbReference type="EC" id="4.2.1.10" evidence="1"/>
<evidence type="ECO:0000256" key="2">
    <source>
        <dbReference type="ARBA" id="ARBA00023239"/>
    </source>
</evidence>
<evidence type="ECO:0000256" key="1">
    <source>
        <dbReference type="ARBA" id="ARBA00012060"/>
    </source>
</evidence>
<dbReference type="NCBIfam" id="NF003807">
    <property type="entry name" value="PRK05395.1-4"/>
    <property type="match status" value="1"/>
</dbReference>
<dbReference type="PROSITE" id="PS01029">
    <property type="entry name" value="DEHYDROQUINASE_II"/>
    <property type="match status" value="1"/>
</dbReference>
<sequence length="148" mass="16404">MASFLIIHGPNLNALGRRDASIYGSKTLDEVNQEISRVANELGVEVIFYQSNVEGELINCIQEHWDKVQGIVLNAGALTHYGLGLKDALIDCRLPVVEVHLSNPGSRERWRRTSVISDIARGQIAGFGWRSYTSALKVLAEIAEEESR</sequence>
<dbReference type="HAMAP" id="MF_00169">
    <property type="entry name" value="AroQ"/>
    <property type="match status" value="1"/>
</dbReference>
<dbReference type="GO" id="GO:0003855">
    <property type="term" value="F:3-dehydroquinate dehydratase activity"/>
    <property type="evidence" value="ECO:0007669"/>
    <property type="project" value="UniProtKB-EC"/>
</dbReference>
<dbReference type="CDD" id="cd00466">
    <property type="entry name" value="DHQase_II"/>
    <property type="match status" value="1"/>
</dbReference>
<dbReference type="NCBIfam" id="TIGR01088">
    <property type="entry name" value="aroQ"/>
    <property type="match status" value="1"/>
</dbReference>
<dbReference type="Pfam" id="PF01220">
    <property type="entry name" value="DHquinase_II"/>
    <property type="match status" value="1"/>
</dbReference>
<dbReference type="PANTHER" id="PTHR21272:SF3">
    <property type="entry name" value="CATABOLIC 3-DEHYDROQUINASE"/>
    <property type="match status" value="1"/>
</dbReference>
<dbReference type="GO" id="GO:0019631">
    <property type="term" value="P:quinate catabolic process"/>
    <property type="evidence" value="ECO:0007669"/>
    <property type="project" value="TreeGrafter"/>
</dbReference>
<protein>
    <recommendedName>
        <fullName evidence="1">3-dehydroquinate dehydratase</fullName>
        <ecNumber evidence="1">4.2.1.10</ecNumber>
    </recommendedName>
</protein>
<dbReference type="SUPFAM" id="SSF52304">
    <property type="entry name" value="Type II 3-dehydroquinate dehydratase"/>
    <property type="match status" value="1"/>
</dbReference>
<evidence type="ECO:0000313" key="3">
    <source>
        <dbReference type="EMBL" id="SVA80926.1"/>
    </source>
</evidence>
<organism evidence="3">
    <name type="scientific">marine metagenome</name>
    <dbReference type="NCBI Taxonomy" id="408172"/>
    <lineage>
        <taxon>unclassified sequences</taxon>
        <taxon>metagenomes</taxon>
        <taxon>ecological metagenomes</taxon>
    </lineage>
</organism>
<dbReference type="NCBIfam" id="NF003805">
    <property type="entry name" value="PRK05395.1-2"/>
    <property type="match status" value="1"/>
</dbReference>
<dbReference type="PIRSF" id="PIRSF001399">
    <property type="entry name" value="DHquinase_II"/>
    <property type="match status" value="1"/>
</dbReference>